<dbReference type="InterPro" id="IPR051401">
    <property type="entry name" value="GtrA_CellWall_Glycosyl"/>
</dbReference>
<dbReference type="GO" id="GO:0005886">
    <property type="term" value="C:plasma membrane"/>
    <property type="evidence" value="ECO:0007669"/>
    <property type="project" value="TreeGrafter"/>
</dbReference>
<dbReference type="Proteomes" id="UP000468943">
    <property type="component" value="Unassembled WGS sequence"/>
</dbReference>
<dbReference type="PANTHER" id="PTHR38459:SF1">
    <property type="entry name" value="PROPHAGE BACTOPRENOL-LINKED GLUCOSE TRANSLOCASE HOMOLOG"/>
    <property type="match status" value="1"/>
</dbReference>
<evidence type="ECO:0000313" key="9">
    <source>
        <dbReference type="Proteomes" id="UP000468943"/>
    </source>
</evidence>
<organism evidence="8 9">
    <name type="scientific">Pontixanthobacter gangjinensis</name>
    <dbReference type="NCBI Taxonomy" id="1028742"/>
    <lineage>
        <taxon>Bacteria</taxon>
        <taxon>Pseudomonadati</taxon>
        <taxon>Pseudomonadota</taxon>
        <taxon>Alphaproteobacteria</taxon>
        <taxon>Sphingomonadales</taxon>
        <taxon>Erythrobacteraceae</taxon>
        <taxon>Pontixanthobacter</taxon>
    </lineage>
</organism>
<protein>
    <submittedName>
        <fullName evidence="8">GtrA family protein</fullName>
    </submittedName>
</protein>
<feature type="transmembrane region" description="Helical" evidence="6">
    <location>
        <begin position="95"/>
        <end position="115"/>
    </location>
</feature>
<dbReference type="AlphaFoldDB" id="A0A6I4SJ09"/>
<dbReference type="GO" id="GO:0000271">
    <property type="term" value="P:polysaccharide biosynthetic process"/>
    <property type="evidence" value="ECO:0007669"/>
    <property type="project" value="InterPro"/>
</dbReference>
<evidence type="ECO:0000259" key="7">
    <source>
        <dbReference type="Pfam" id="PF04138"/>
    </source>
</evidence>
<evidence type="ECO:0000256" key="1">
    <source>
        <dbReference type="ARBA" id="ARBA00004141"/>
    </source>
</evidence>
<dbReference type="EMBL" id="WTYS01000001">
    <property type="protein sequence ID" value="MXO55831.1"/>
    <property type="molecule type" value="Genomic_DNA"/>
</dbReference>
<comment type="caution">
    <text evidence="8">The sequence shown here is derived from an EMBL/GenBank/DDBJ whole genome shotgun (WGS) entry which is preliminary data.</text>
</comment>
<accession>A0A6I4SJ09</accession>
<keyword evidence="4 6" id="KW-1133">Transmembrane helix</keyword>
<evidence type="ECO:0000256" key="2">
    <source>
        <dbReference type="ARBA" id="ARBA00009399"/>
    </source>
</evidence>
<evidence type="ECO:0000313" key="8">
    <source>
        <dbReference type="EMBL" id="MXO55831.1"/>
    </source>
</evidence>
<dbReference type="Pfam" id="PF04138">
    <property type="entry name" value="GtrA_DPMS_TM"/>
    <property type="match status" value="1"/>
</dbReference>
<feature type="transmembrane region" description="Helical" evidence="6">
    <location>
        <begin position="127"/>
        <end position="146"/>
    </location>
</feature>
<evidence type="ECO:0000256" key="3">
    <source>
        <dbReference type="ARBA" id="ARBA00022692"/>
    </source>
</evidence>
<dbReference type="PANTHER" id="PTHR38459">
    <property type="entry name" value="PROPHAGE BACTOPRENOL-LINKED GLUCOSE TRANSLOCASE HOMOLOG"/>
    <property type="match status" value="1"/>
</dbReference>
<reference evidence="8 9" key="1">
    <citation type="submission" date="2019-12" db="EMBL/GenBank/DDBJ databases">
        <title>Genomic-based taxomic classification of the family Erythrobacteraceae.</title>
        <authorList>
            <person name="Xu L."/>
        </authorList>
    </citation>
    <scope>NUCLEOTIDE SEQUENCE [LARGE SCALE GENOMIC DNA]</scope>
    <source>
        <strain evidence="8 9">JCM 17802</strain>
    </source>
</reference>
<dbReference type="InterPro" id="IPR007267">
    <property type="entry name" value="GtrA_DPMS_TM"/>
</dbReference>
<feature type="domain" description="GtrA/DPMS transmembrane" evidence="7">
    <location>
        <begin position="29"/>
        <end position="146"/>
    </location>
</feature>
<sequence>MTVRSHDGSGRKYAVITYLLKLRDVRLLRYLMASVGALAVDVGCFLLLLSGGVQAAFASAIGYSAGIAAHWLLSSRAVFTDTVAERGHQRTRQKALFVLSALAGLALTTAIVGFADYVLFDPRPAKLVAIAASFTVTWLIRSRVVFRSEG</sequence>
<feature type="transmembrane region" description="Helical" evidence="6">
    <location>
        <begin position="27"/>
        <end position="49"/>
    </location>
</feature>
<comment type="similarity">
    <text evidence="2">Belongs to the GtrA family.</text>
</comment>
<comment type="subcellular location">
    <subcellularLocation>
        <location evidence="1">Membrane</location>
        <topology evidence="1">Multi-pass membrane protein</topology>
    </subcellularLocation>
</comment>
<evidence type="ECO:0000256" key="4">
    <source>
        <dbReference type="ARBA" id="ARBA00022989"/>
    </source>
</evidence>
<name>A0A6I4SJ09_9SPHN</name>
<keyword evidence="3 6" id="KW-0812">Transmembrane</keyword>
<proteinExistence type="inferred from homology"/>
<keyword evidence="5 6" id="KW-0472">Membrane</keyword>
<gene>
    <name evidence="8" type="ORF">GRI36_02945</name>
</gene>
<feature type="transmembrane region" description="Helical" evidence="6">
    <location>
        <begin position="55"/>
        <end position="74"/>
    </location>
</feature>
<evidence type="ECO:0000256" key="6">
    <source>
        <dbReference type="SAM" id="Phobius"/>
    </source>
</evidence>
<evidence type="ECO:0000256" key="5">
    <source>
        <dbReference type="ARBA" id="ARBA00023136"/>
    </source>
</evidence>
<dbReference type="OrthoDB" id="7427719at2"/>
<keyword evidence="9" id="KW-1185">Reference proteome</keyword>